<dbReference type="EMBL" id="JAXOVC010000006">
    <property type="protein sequence ID" value="KAK4500548.1"/>
    <property type="molecule type" value="Genomic_DNA"/>
</dbReference>
<accession>A0ABR0EHE3</accession>
<dbReference type="InterPro" id="IPR022190">
    <property type="entry name" value="DUF3716"/>
</dbReference>
<feature type="compositionally biased region" description="Low complexity" evidence="1">
    <location>
        <begin position="210"/>
        <end position="226"/>
    </location>
</feature>
<organism evidence="2 3">
    <name type="scientific">Zasmidium cellare</name>
    <name type="common">Wine cellar mold</name>
    <name type="synonym">Racodium cellare</name>
    <dbReference type="NCBI Taxonomy" id="395010"/>
    <lineage>
        <taxon>Eukaryota</taxon>
        <taxon>Fungi</taxon>
        <taxon>Dikarya</taxon>
        <taxon>Ascomycota</taxon>
        <taxon>Pezizomycotina</taxon>
        <taxon>Dothideomycetes</taxon>
        <taxon>Dothideomycetidae</taxon>
        <taxon>Mycosphaerellales</taxon>
        <taxon>Mycosphaerellaceae</taxon>
        <taxon>Zasmidium</taxon>
    </lineage>
</organism>
<sequence length="331" mass="36473">MVEAFLSQDDLNGASSSSASVLPPEKEDSAFPQTVMPRDKFRPVKGADYTESFVSQLRDELRKVGEKSFRKVPLWAVCLEMPTRQRLIFRDEFITRRNTASLNFGNYCRAMQIYRVGAAQRVACDACQRGMGPFRRCVIDADGDALKDRKQTAGDQSSQPSNLDRSTTLHDEPPPTESKRKKQSADSPSPDGSLHQDPISPAKSSKRPRTSTTTHPSVANTPATATKKTKRPKVSKAPPDNHDGTPAITSNVVSPSTIFAAGQASAEQVQYILKHCDATQKAFFTGAWLSWCSERDALGRTQPFEGIEAFLSEGWHEDLNEVIPKVCPVES</sequence>
<evidence type="ECO:0000313" key="3">
    <source>
        <dbReference type="Proteomes" id="UP001305779"/>
    </source>
</evidence>
<keyword evidence="3" id="KW-1185">Reference proteome</keyword>
<comment type="caution">
    <text evidence="2">The sequence shown here is derived from an EMBL/GenBank/DDBJ whole genome shotgun (WGS) entry which is preliminary data.</text>
</comment>
<reference evidence="2 3" key="1">
    <citation type="journal article" date="2023" name="G3 (Bethesda)">
        <title>A chromosome-level genome assembly of Zasmidium syzygii isolated from banana leaves.</title>
        <authorList>
            <person name="van Westerhoven A.C."/>
            <person name="Mehrabi R."/>
            <person name="Talebi R."/>
            <person name="Steentjes M.B.F."/>
            <person name="Corcolon B."/>
            <person name="Chong P.A."/>
            <person name="Kema G.H.J."/>
            <person name="Seidl M.F."/>
        </authorList>
    </citation>
    <scope>NUCLEOTIDE SEQUENCE [LARGE SCALE GENOMIC DNA]</scope>
    <source>
        <strain evidence="2 3">P124</strain>
    </source>
</reference>
<name>A0ABR0EHE3_ZASCE</name>
<dbReference type="Proteomes" id="UP001305779">
    <property type="component" value="Unassembled WGS sequence"/>
</dbReference>
<evidence type="ECO:0000313" key="2">
    <source>
        <dbReference type="EMBL" id="KAK4500548.1"/>
    </source>
</evidence>
<feature type="region of interest" description="Disordered" evidence="1">
    <location>
        <begin position="148"/>
        <end position="249"/>
    </location>
</feature>
<feature type="compositionally biased region" description="Polar residues" evidence="1">
    <location>
        <begin position="153"/>
        <end position="166"/>
    </location>
</feature>
<evidence type="ECO:0000256" key="1">
    <source>
        <dbReference type="SAM" id="MobiDB-lite"/>
    </source>
</evidence>
<proteinExistence type="predicted"/>
<protein>
    <submittedName>
        <fullName evidence="2">Uncharacterized protein</fullName>
    </submittedName>
</protein>
<gene>
    <name evidence="2" type="ORF">PRZ48_008737</name>
</gene>
<dbReference type="Pfam" id="PF12511">
    <property type="entry name" value="DUF3716"/>
    <property type="match status" value="1"/>
</dbReference>
<feature type="region of interest" description="Disordered" evidence="1">
    <location>
        <begin position="1"/>
        <end position="34"/>
    </location>
</feature>
<feature type="compositionally biased region" description="Polar residues" evidence="1">
    <location>
        <begin position="9"/>
        <end position="20"/>
    </location>
</feature>